<keyword evidence="1" id="KW-0233">DNA recombination</keyword>
<gene>
    <name evidence="3" type="ORF">CFSAN001627_22094</name>
</gene>
<dbReference type="EMBL" id="AMXI01001377">
    <property type="protein sequence ID" value="EKN39944.1"/>
    <property type="molecule type" value="Genomic_DNA"/>
</dbReference>
<sequence length="105" mass="12529">MFFNSLLEQNYIKKDVLKNIKQFKNQRKAKEFITDSQFAELLRHINTTKFHEGRDHLCIMLLLDTGMRIGECLEIKVENVDMNYRSILLPAEDTKGKRDFYIKLM</sequence>
<evidence type="ECO:0000313" key="4">
    <source>
        <dbReference type="Proteomes" id="UP000011944"/>
    </source>
</evidence>
<evidence type="ECO:0000259" key="2">
    <source>
        <dbReference type="PROSITE" id="PS51898"/>
    </source>
</evidence>
<dbReference type="PROSITE" id="PS51898">
    <property type="entry name" value="TYR_RECOMBINASE"/>
    <property type="match status" value="1"/>
</dbReference>
<dbReference type="Gene3D" id="1.10.443.10">
    <property type="entry name" value="Intergrase catalytic core"/>
    <property type="match status" value="1"/>
</dbReference>
<dbReference type="InterPro" id="IPR002104">
    <property type="entry name" value="Integrase_catalytic"/>
</dbReference>
<dbReference type="Proteomes" id="UP000011944">
    <property type="component" value="Unassembled WGS sequence"/>
</dbReference>
<evidence type="ECO:0000313" key="3">
    <source>
        <dbReference type="EMBL" id="EKN39944.1"/>
    </source>
</evidence>
<feature type="domain" description="Tyr recombinase" evidence="2">
    <location>
        <begin position="28"/>
        <end position="105"/>
    </location>
</feature>
<dbReference type="GO" id="GO:0015074">
    <property type="term" value="P:DNA integration"/>
    <property type="evidence" value="ECO:0007669"/>
    <property type="project" value="InterPro"/>
</dbReference>
<dbReference type="Pfam" id="PF00589">
    <property type="entry name" value="Phage_integrase"/>
    <property type="match status" value="1"/>
</dbReference>
<evidence type="ECO:0000256" key="1">
    <source>
        <dbReference type="ARBA" id="ARBA00023172"/>
    </source>
</evidence>
<protein>
    <submittedName>
        <fullName evidence="3">DNA integration/recombination protein</fullName>
    </submittedName>
</protein>
<dbReference type="InterPro" id="IPR011010">
    <property type="entry name" value="DNA_brk_join_enz"/>
</dbReference>
<comment type="caution">
    <text evidence="3">The sequence shown here is derived from an EMBL/GenBank/DDBJ whole genome shotgun (WGS) entry which is preliminary data.</text>
</comment>
<reference evidence="3 4" key="2">
    <citation type="submission" date="2013-03" db="EMBL/GenBank/DDBJ databases">
        <title>Diversity in Clostridium botulinum.</title>
        <authorList>
            <person name="Timme R.E."/>
            <person name="Allard M."/>
            <person name="Luo Y."/>
            <person name="Strain E."/>
            <person name="Gonzalez-Escalona N."/>
            <person name="Brown E."/>
        </authorList>
    </citation>
    <scope>NUCLEOTIDE SEQUENCE [LARGE SCALE GENOMIC DNA]</scope>
    <source>
        <strain evidence="3 4">CFSAN001627</strain>
    </source>
</reference>
<dbReference type="PATRIC" id="fig|1232189.3.peg.3455"/>
<name>M1ZTW1_CLOBO</name>
<organism evidence="3 4">
    <name type="scientific">Clostridium botulinum CFSAN001627</name>
    <dbReference type="NCBI Taxonomy" id="1232189"/>
    <lineage>
        <taxon>Bacteria</taxon>
        <taxon>Bacillati</taxon>
        <taxon>Bacillota</taxon>
        <taxon>Clostridia</taxon>
        <taxon>Eubacteriales</taxon>
        <taxon>Clostridiaceae</taxon>
        <taxon>Clostridium</taxon>
    </lineage>
</organism>
<reference evidence="3 4" key="1">
    <citation type="submission" date="2012-10" db="EMBL/GenBank/DDBJ databases">
        <authorList>
            <person name="Strain E.A."/>
            <person name="Brown E."/>
            <person name="Allard M.W."/>
            <person name="Gonzalez-Escalona N."/>
            <person name="Timme R."/>
        </authorList>
    </citation>
    <scope>NUCLEOTIDE SEQUENCE [LARGE SCALE GENOMIC DNA]</scope>
    <source>
        <strain evidence="3 4">CFSAN001627</strain>
    </source>
</reference>
<dbReference type="AlphaFoldDB" id="M1ZTW1"/>
<dbReference type="GO" id="GO:0006310">
    <property type="term" value="P:DNA recombination"/>
    <property type="evidence" value="ECO:0007669"/>
    <property type="project" value="UniProtKB-KW"/>
</dbReference>
<proteinExistence type="predicted"/>
<accession>M1ZTW1</accession>
<dbReference type="SUPFAM" id="SSF56349">
    <property type="entry name" value="DNA breaking-rejoining enzymes"/>
    <property type="match status" value="1"/>
</dbReference>
<dbReference type="InterPro" id="IPR013762">
    <property type="entry name" value="Integrase-like_cat_sf"/>
</dbReference>
<dbReference type="GO" id="GO:0003677">
    <property type="term" value="F:DNA binding"/>
    <property type="evidence" value="ECO:0007669"/>
    <property type="project" value="InterPro"/>
</dbReference>